<gene>
    <name evidence="7" type="ORF">Cyrtocomes_00746</name>
</gene>
<keyword evidence="8" id="KW-1185">Reference proteome</keyword>
<protein>
    <submittedName>
        <fullName evidence="7">HemN domain protein</fullName>
    </submittedName>
</protein>
<organism evidence="7 8">
    <name type="scientific">Candidatus Cyrtobacter comes</name>
    <dbReference type="NCBI Taxonomy" id="675776"/>
    <lineage>
        <taxon>Bacteria</taxon>
        <taxon>Pseudomonadati</taxon>
        <taxon>Pseudomonadota</taxon>
        <taxon>Alphaproteobacteria</taxon>
        <taxon>Rickettsiales</taxon>
        <taxon>Candidatus Midichloriaceae</taxon>
        <taxon>Candidatus Cyrtobacter</taxon>
    </lineage>
</organism>
<evidence type="ECO:0000256" key="1">
    <source>
        <dbReference type="ARBA" id="ARBA00004370"/>
    </source>
</evidence>
<dbReference type="Proteomes" id="UP001293791">
    <property type="component" value="Unassembled WGS sequence"/>
</dbReference>
<evidence type="ECO:0000313" key="7">
    <source>
        <dbReference type="EMBL" id="MDZ5762367.1"/>
    </source>
</evidence>
<sequence length="403" mass="46822">MKILLIAAFICAVTLFMQSTQYSSIAIEVADFRVEINIIVAIVGITLLFIAFYFLLRVVVFIKELPSTLKKKIEALRKKNELEIIEDILVASFSYNQPKFERSIAELKKVHDMPGYFIDICKYGFYEQNGNTEIGRDSLKRLLLNKETRNFSLKNLSRLELKAKRYDEVLGYSMQLLYLDKHDKEATTISVAACILSGDWKTLSSLLPYIKKSFGVDSFLLLESIVHFKIFIQNDALDAKKITLPSKKVMDLFHPWIFLSIRSCISRSEYEEAMGIILRYWDIYKDYLTPMVIQILISNNDNVKLAKKISDPLIEDFCNVLEGRIENLKILKEGYYEILLQIYKKCSTRQFLDIDALLSKLAVWIPNIEKYYYLDVENMQLCDNHYGEFCYKISGIANFIKCV</sequence>
<keyword evidence="3 5" id="KW-1133">Transmembrane helix</keyword>
<dbReference type="EMBL" id="JARGYT010000041">
    <property type="protein sequence ID" value="MDZ5762367.1"/>
    <property type="molecule type" value="Genomic_DNA"/>
</dbReference>
<accession>A0ABU5L8K8</accession>
<evidence type="ECO:0000259" key="6">
    <source>
        <dbReference type="Pfam" id="PF07219"/>
    </source>
</evidence>
<comment type="subcellular location">
    <subcellularLocation>
        <location evidence="1">Membrane</location>
    </subcellularLocation>
</comment>
<dbReference type="InterPro" id="IPR010817">
    <property type="entry name" value="HemY_N"/>
</dbReference>
<proteinExistence type="predicted"/>
<feature type="domain" description="HemY N-terminal" evidence="6">
    <location>
        <begin position="25"/>
        <end position="110"/>
    </location>
</feature>
<evidence type="ECO:0000256" key="2">
    <source>
        <dbReference type="ARBA" id="ARBA00022692"/>
    </source>
</evidence>
<evidence type="ECO:0000256" key="3">
    <source>
        <dbReference type="ARBA" id="ARBA00022989"/>
    </source>
</evidence>
<dbReference type="RefSeq" id="WP_322497837.1">
    <property type="nucleotide sequence ID" value="NZ_JARGYT010000041.1"/>
</dbReference>
<evidence type="ECO:0000256" key="5">
    <source>
        <dbReference type="SAM" id="Phobius"/>
    </source>
</evidence>
<keyword evidence="4 5" id="KW-0472">Membrane</keyword>
<evidence type="ECO:0000313" key="8">
    <source>
        <dbReference type="Proteomes" id="UP001293791"/>
    </source>
</evidence>
<feature type="transmembrane region" description="Helical" evidence="5">
    <location>
        <begin position="36"/>
        <end position="62"/>
    </location>
</feature>
<name>A0ABU5L8K8_9RICK</name>
<evidence type="ECO:0000256" key="4">
    <source>
        <dbReference type="ARBA" id="ARBA00023136"/>
    </source>
</evidence>
<keyword evidence="2 5" id="KW-0812">Transmembrane</keyword>
<reference evidence="7 8" key="1">
    <citation type="submission" date="2023-02" db="EMBL/GenBank/DDBJ databases">
        <title>Host association and intracellularity evolved multiple times independently in the Rickettsiales.</title>
        <authorList>
            <person name="Castelli M."/>
            <person name="Nardi T."/>
            <person name="Gammuto L."/>
            <person name="Bellinzona G."/>
            <person name="Sabaneyeva E."/>
            <person name="Potekhin A."/>
            <person name="Serra V."/>
            <person name="Petroni G."/>
            <person name="Sassera D."/>
        </authorList>
    </citation>
    <scope>NUCLEOTIDE SEQUENCE [LARGE SCALE GENOMIC DNA]</scope>
    <source>
        <strain evidence="7 8">BOD18</strain>
    </source>
</reference>
<comment type="caution">
    <text evidence="7">The sequence shown here is derived from an EMBL/GenBank/DDBJ whole genome shotgun (WGS) entry which is preliminary data.</text>
</comment>
<dbReference type="Pfam" id="PF07219">
    <property type="entry name" value="HemY_N"/>
    <property type="match status" value="1"/>
</dbReference>